<dbReference type="HOGENOM" id="CLU_2887393_0_0_1"/>
<accession>L8WFM6</accession>
<evidence type="ECO:0000313" key="2">
    <source>
        <dbReference type="EMBL" id="ELU35588.1"/>
    </source>
</evidence>
<dbReference type="EMBL" id="AFRT01006042">
    <property type="protein sequence ID" value="ELU35588.1"/>
    <property type="molecule type" value="Genomic_DNA"/>
</dbReference>
<evidence type="ECO:0000256" key="1">
    <source>
        <dbReference type="SAM" id="MobiDB-lite"/>
    </source>
</evidence>
<keyword evidence="3" id="KW-1185">Reference proteome</keyword>
<protein>
    <submittedName>
        <fullName evidence="2">Uncharacterized protein</fullName>
    </submittedName>
</protein>
<feature type="region of interest" description="Disordered" evidence="1">
    <location>
        <begin position="25"/>
        <end position="44"/>
    </location>
</feature>
<gene>
    <name evidence="2" type="ORF">AG1IA_10382</name>
</gene>
<dbReference type="AlphaFoldDB" id="L8WFM6"/>
<comment type="caution">
    <text evidence="2">The sequence shown here is derived from an EMBL/GenBank/DDBJ whole genome shotgun (WGS) entry which is preliminary data.</text>
</comment>
<proteinExistence type="predicted"/>
<feature type="compositionally biased region" description="Basic residues" evidence="1">
    <location>
        <begin position="35"/>
        <end position="44"/>
    </location>
</feature>
<evidence type="ECO:0000313" key="3">
    <source>
        <dbReference type="Proteomes" id="UP000011668"/>
    </source>
</evidence>
<reference evidence="2 3" key="1">
    <citation type="journal article" date="2013" name="Nat. Commun.">
        <title>The evolution and pathogenic mechanisms of the rice sheath blight pathogen.</title>
        <authorList>
            <person name="Zheng A."/>
            <person name="Lin R."/>
            <person name="Xu L."/>
            <person name="Qin P."/>
            <person name="Tang C."/>
            <person name="Ai P."/>
            <person name="Zhang D."/>
            <person name="Liu Y."/>
            <person name="Sun Z."/>
            <person name="Feng H."/>
            <person name="Wang Y."/>
            <person name="Chen Y."/>
            <person name="Liang X."/>
            <person name="Fu R."/>
            <person name="Li Q."/>
            <person name="Zhang J."/>
            <person name="Yu X."/>
            <person name="Xie Z."/>
            <person name="Ding L."/>
            <person name="Guan P."/>
            <person name="Tang J."/>
            <person name="Liang Y."/>
            <person name="Wang S."/>
            <person name="Deng Q."/>
            <person name="Li S."/>
            <person name="Zhu J."/>
            <person name="Wang L."/>
            <person name="Liu H."/>
            <person name="Li P."/>
        </authorList>
    </citation>
    <scope>NUCLEOTIDE SEQUENCE [LARGE SCALE GENOMIC DNA]</scope>
    <source>
        <strain evidence="3">AG-1 IA</strain>
    </source>
</reference>
<dbReference type="Proteomes" id="UP000011668">
    <property type="component" value="Unassembled WGS sequence"/>
</dbReference>
<name>L8WFM6_THACA</name>
<organism evidence="2 3">
    <name type="scientific">Thanatephorus cucumeris (strain AG1-IA)</name>
    <name type="common">Rice sheath blight fungus</name>
    <name type="synonym">Rhizoctonia solani</name>
    <dbReference type="NCBI Taxonomy" id="983506"/>
    <lineage>
        <taxon>Eukaryota</taxon>
        <taxon>Fungi</taxon>
        <taxon>Dikarya</taxon>
        <taxon>Basidiomycota</taxon>
        <taxon>Agaricomycotina</taxon>
        <taxon>Agaricomycetes</taxon>
        <taxon>Cantharellales</taxon>
        <taxon>Ceratobasidiaceae</taxon>
        <taxon>Rhizoctonia</taxon>
        <taxon>Rhizoctonia solani AG-1</taxon>
    </lineage>
</organism>
<sequence length="63" mass="7382">MTQYLIKMRKLKLHAQWCIDLNSLESRKNSNGGKPRGKPKHLRPVWRCTVERERGGMETGFGR</sequence>